<dbReference type="SUPFAM" id="SSF48452">
    <property type="entry name" value="TPR-like"/>
    <property type="match status" value="1"/>
</dbReference>
<organism evidence="3 4">
    <name type="scientific">Sphingobacterium humi</name>
    <dbReference type="NCBI Taxonomy" id="1796905"/>
    <lineage>
        <taxon>Bacteria</taxon>
        <taxon>Pseudomonadati</taxon>
        <taxon>Bacteroidota</taxon>
        <taxon>Sphingobacteriia</taxon>
        <taxon>Sphingobacteriales</taxon>
        <taxon>Sphingobacteriaceae</taxon>
        <taxon>Sphingobacterium</taxon>
    </lineage>
</organism>
<dbReference type="InterPro" id="IPR033985">
    <property type="entry name" value="SusD-like_N"/>
</dbReference>
<accession>A0A6N8L227</accession>
<feature type="chain" id="PRO_5027008509" evidence="1">
    <location>
        <begin position="24"/>
        <end position="488"/>
    </location>
</feature>
<gene>
    <name evidence="3" type="ORF">GQF63_15420</name>
</gene>
<dbReference type="Gene3D" id="1.25.40.390">
    <property type="match status" value="1"/>
</dbReference>
<sequence>MKTKTNYLLALFLLSLACTSCNKFLDVTPDQRADLEKNENIGELLATAYPQANYIPFTEAISDNAGDKGSGTVSQVNSAPFLFQDVADIYSDSPTYYWNAAYKAIAAANHALQAIEKQGKGATLNAFKGEALVARAYAHFMLVKLFAWGDDPKENAGKPGIPYVTSVEDVVVKKYERGTVGQVYEAIEKDLLAGLPLLDDRIYKSPKYHFTTNAAHAFASRFYLFKKNYAKVIEHSNLVLGSGDPKSLLRQVNSATYRSLQYYELEAQYTRAENAANILLVEAPSIWGRSYPRYRYSFDYPTFQSLFGSNVSGGSWGYNIYGNDVTLNIPKFREHFVRQDLHAETGIPYNMIPLFTMEEVLFNRAEANSMLGNFDAALVDLNHYVATRMVVSQQNPVFSAALLLSRNKLLNFYETSDLQYALVQCVLDLKRFNFMHEGMRWFDIIRHKLKVVHRTTDGKVLTLGPNDPMRIFQIPQEAQSSGIELNPR</sequence>
<evidence type="ECO:0000313" key="3">
    <source>
        <dbReference type="EMBL" id="MVZ63416.1"/>
    </source>
</evidence>
<dbReference type="Proteomes" id="UP000435036">
    <property type="component" value="Unassembled WGS sequence"/>
</dbReference>
<dbReference type="Pfam" id="PF14322">
    <property type="entry name" value="SusD-like_3"/>
    <property type="match status" value="1"/>
</dbReference>
<keyword evidence="4" id="KW-1185">Reference proteome</keyword>
<reference evidence="3 4" key="1">
    <citation type="submission" date="2019-12" db="EMBL/GenBank/DDBJ databases">
        <authorList>
            <person name="Dong K."/>
        </authorList>
    </citation>
    <scope>NUCLEOTIDE SEQUENCE [LARGE SCALE GENOMIC DNA]</scope>
    <source>
        <strain evidence="3 4">JCM 31225</strain>
    </source>
</reference>
<feature type="domain" description="SusD-like N-terminal" evidence="2">
    <location>
        <begin position="23"/>
        <end position="224"/>
    </location>
</feature>
<name>A0A6N8L227_9SPHI</name>
<keyword evidence="1" id="KW-0732">Signal</keyword>
<dbReference type="AlphaFoldDB" id="A0A6N8L227"/>
<evidence type="ECO:0000256" key="1">
    <source>
        <dbReference type="SAM" id="SignalP"/>
    </source>
</evidence>
<comment type="caution">
    <text evidence="3">The sequence shown here is derived from an EMBL/GenBank/DDBJ whole genome shotgun (WGS) entry which is preliminary data.</text>
</comment>
<protein>
    <submittedName>
        <fullName evidence="3">RagB/SusD family nutrient uptake outer membrane protein</fullName>
    </submittedName>
</protein>
<dbReference type="InterPro" id="IPR011990">
    <property type="entry name" value="TPR-like_helical_dom_sf"/>
</dbReference>
<dbReference type="PROSITE" id="PS51257">
    <property type="entry name" value="PROKAR_LIPOPROTEIN"/>
    <property type="match status" value="1"/>
</dbReference>
<evidence type="ECO:0000259" key="2">
    <source>
        <dbReference type="Pfam" id="PF14322"/>
    </source>
</evidence>
<dbReference type="OrthoDB" id="1147023at2"/>
<proteinExistence type="predicted"/>
<feature type="signal peptide" evidence="1">
    <location>
        <begin position="1"/>
        <end position="23"/>
    </location>
</feature>
<evidence type="ECO:0000313" key="4">
    <source>
        <dbReference type="Proteomes" id="UP000435036"/>
    </source>
</evidence>
<dbReference type="EMBL" id="WSQA01000013">
    <property type="protein sequence ID" value="MVZ63416.1"/>
    <property type="molecule type" value="Genomic_DNA"/>
</dbReference>